<name>A0A0S4JB19_BODSA</name>
<dbReference type="VEuPathDB" id="TriTrypDB:BSAL_93970"/>
<feature type="region of interest" description="Disordered" evidence="1">
    <location>
        <begin position="193"/>
        <end position="253"/>
    </location>
</feature>
<feature type="compositionally biased region" description="Low complexity" evidence="1">
    <location>
        <begin position="227"/>
        <end position="238"/>
    </location>
</feature>
<proteinExistence type="predicted"/>
<organism evidence="3 4">
    <name type="scientific">Bodo saltans</name>
    <name type="common">Flagellated protozoan</name>
    <dbReference type="NCBI Taxonomy" id="75058"/>
    <lineage>
        <taxon>Eukaryota</taxon>
        <taxon>Discoba</taxon>
        <taxon>Euglenozoa</taxon>
        <taxon>Kinetoplastea</taxon>
        <taxon>Metakinetoplastina</taxon>
        <taxon>Eubodonida</taxon>
        <taxon>Bodonidae</taxon>
        <taxon>Bodo</taxon>
    </lineage>
</organism>
<protein>
    <submittedName>
        <fullName evidence="3">Membrane-associated protein, putative</fullName>
    </submittedName>
</protein>
<evidence type="ECO:0000256" key="1">
    <source>
        <dbReference type="SAM" id="MobiDB-lite"/>
    </source>
</evidence>
<keyword evidence="2" id="KW-0472">Membrane</keyword>
<keyword evidence="2" id="KW-0812">Transmembrane</keyword>
<keyword evidence="4" id="KW-1185">Reference proteome</keyword>
<evidence type="ECO:0000313" key="4">
    <source>
        <dbReference type="Proteomes" id="UP000051952"/>
    </source>
</evidence>
<evidence type="ECO:0000256" key="2">
    <source>
        <dbReference type="SAM" id="Phobius"/>
    </source>
</evidence>
<feature type="compositionally biased region" description="Basic and acidic residues" evidence="1">
    <location>
        <begin position="199"/>
        <end position="222"/>
    </location>
</feature>
<evidence type="ECO:0000313" key="3">
    <source>
        <dbReference type="EMBL" id="CUG86622.1"/>
    </source>
</evidence>
<feature type="transmembrane region" description="Helical" evidence="2">
    <location>
        <begin position="12"/>
        <end position="32"/>
    </location>
</feature>
<reference evidence="4" key="1">
    <citation type="submission" date="2015-09" db="EMBL/GenBank/DDBJ databases">
        <authorList>
            <consortium name="Pathogen Informatics"/>
        </authorList>
    </citation>
    <scope>NUCLEOTIDE SEQUENCE [LARGE SCALE GENOMIC DNA]</scope>
    <source>
        <strain evidence="4">Lake Konstanz</strain>
    </source>
</reference>
<dbReference type="EMBL" id="CYKH01001344">
    <property type="protein sequence ID" value="CUG86622.1"/>
    <property type="molecule type" value="Genomic_DNA"/>
</dbReference>
<feature type="compositionally biased region" description="Polar residues" evidence="1">
    <location>
        <begin position="139"/>
        <end position="151"/>
    </location>
</feature>
<dbReference type="Proteomes" id="UP000051952">
    <property type="component" value="Unassembled WGS sequence"/>
</dbReference>
<sequence>MRPLFSRDETYHAVIVIFVVVSVWWGVCSSFSNPLFLRGGRNKTPLVDWDGDLGSVAVVPPHPSKVEQTFLLLAPDGSTGMVKRHHGSHRVAGYNDAHTTKHTTFSEATYSTATVGNEMLWWDDLPPRRRAARGDDGNNKPSSSISNTNRPSCLADSPLLRNASQAPQYMHVVFLGDSISRFLYLDLAYRLHRGGGGGRRQEEMQRRPWESRKVGDEVEDRKSRQHSPSSSSSSSSSSIDRGNNNERVDTTPPNYLLNLMIPVVQPSAVNSTNKEDLDPTTSGASNNSRVVEYVADGVSPSSPNAKKKKDWMKFFKSTLPLFDGHMRCDCSRDAATEQNIEHRFYQHPSRDLSLTYIQLLGSQPLSMRANLSEWIAGDDGDSSNTTSQVATSACRPQFPRGANCTLASKSDTTSLKWYFNRILLIEFVKLHLPQLRPRPTHVVMNIGLWAPLQQIAASMPEVLSSLNSLGVHVVWRATTQPAPVSSGMRRKGGVSQWLAMRNHRQLIDRVMRDKYCVVPPGVSRNDGSTNKQLLQQIYARSAVITEFSWSARCVASNNSTRTGKQRDASERWCIAMVGHEKSSPAD</sequence>
<accession>A0A0S4JB19</accession>
<keyword evidence="2" id="KW-1133">Transmembrane helix</keyword>
<dbReference type="AlphaFoldDB" id="A0A0S4JB19"/>
<gene>
    <name evidence="3" type="ORF">BSAL_93970</name>
</gene>
<feature type="region of interest" description="Disordered" evidence="1">
    <location>
        <begin position="131"/>
        <end position="151"/>
    </location>
</feature>